<dbReference type="OMA" id="IMAFQYD"/>
<dbReference type="InterPro" id="IPR029058">
    <property type="entry name" value="AB_hydrolase_fold"/>
</dbReference>
<keyword evidence="5" id="KW-0496">Mitochondrion</keyword>
<dbReference type="InParanoid" id="G4TXQ2"/>
<dbReference type="AlphaFoldDB" id="G4TXQ2"/>
<evidence type="ECO:0000256" key="3">
    <source>
        <dbReference type="ARBA" id="ARBA00004370"/>
    </source>
</evidence>
<protein>
    <recommendedName>
        <fullName evidence="9">DUF676 domain-containing protein</fullName>
    </recommendedName>
</protein>
<feature type="non-terminal residue" evidence="7">
    <location>
        <position position="1"/>
    </location>
</feature>
<reference evidence="7 8" key="1">
    <citation type="journal article" date="2011" name="PLoS Pathog.">
        <title>Endophytic Life Strategies Decoded by Genome and Transcriptome Analyses of the Mutualistic Root Symbiont Piriformospora indica.</title>
        <authorList>
            <person name="Zuccaro A."/>
            <person name="Lahrmann U."/>
            <person name="Guldener U."/>
            <person name="Langen G."/>
            <person name="Pfiffi S."/>
            <person name="Biedenkopf D."/>
            <person name="Wong P."/>
            <person name="Samans B."/>
            <person name="Grimm C."/>
            <person name="Basiewicz M."/>
            <person name="Murat C."/>
            <person name="Martin F."/>
            <person name="Kogel K.H."/>
        </authorList>
    </citation>
    <scope>NUCLEOTIDE SEQUENCE [LARGE SCALE GENOMIC DNA]</scope>
    <source>
        <strain evidence="7 8">DSM 11827</strain>
    </source>
</reference>
<evidence type="ECO:0000313" key="8">
    <source>
        <dbReference type="Proteomes" id="UP000007148"/>
    </source>
</evidence>
<name>G4TXQ2_SERID</name>
<evidence type="ECO:0000256" key="4">
    <source>
        <dbReference type="ARBA" id="ARBA00022824"/>
    </source>
</evidence>
<dbReference type="GO" id="GO:0016020">
    <property type="term" value="C:membrane"/>
    <property type="evidence" value="ECO:0007669"/>
    <property type="project" value="UniProtKB-SubCell"/>
</dbReference>
<evidence type="ECO:0000256" key="6">
    <source>
        <dbReference type="ARBA" id="ARBA00023136"/>
    </source>
</evidence>
<evidence type="ECO:0000256" key="5">
    <source>
        <dbReference type="ARBA" id="ARBA00023128"/>
    </source>
</evidence>
<accession>G4TXQ2</accession>
<sequence>MPRSKIDDLGFLELSPGTDPVVDIVAIHGLDGHREKTWTTDDGILWLRDLLPSNLPNARILSYGYDADTQSKECVSTQTMRRHAEGLAQALSRQRTHAPRRPIIFVAHNIGGIILKWALVICHNQNPESKVRST</sequence>
<evidence type="ECO:0000256" key="2">
    <source>
        <dbReference type="ARBA" id="ARBA00004240"/>
    </source>
</evidence>
<dbReference type="GO" id="GO:0005739">
    <property type="term" value="C:mitochondrion"/>
    <property type="evidence" value="ECO:0007669"/>
    <property type="project" value="UniProtKB-SubCell"/>
</dbReference>
<dbReference type="InterPro" id="IPR052374">
    <property type="entry name" value="SERAC1"/>
</dbReference>
<comment type="subcellular location">
    <subcellularLocation>
        <location evidence="2">Endoplasmic reticulum</location>
    </subcellularLocation>
    <subcellularLocation>
        <location evidence="3">Membrane</location>
    </subcellularLocation>
    <subcellularLocation>
        <location evidence="1">Mitochondrion</location>
    </subcellularLocation>
</comment>
<dbReference type="EMBL" id="CAFZ01000608">
    <property type="protein sequence ID" value="CCA76095.1"/>
    <property type="molecule type" value="Genomic_DNA"/>
</dbReference>
<keyword evidence="6" id="KW-0472">Membrane</keyword>
<dbReference type="OrthoDB" id="3246270at2759"/>
<dbReference type="Proteomes" id="UP000007148">
    <property type="component" value="Unassembled WGS sequence"/>
</dbReference>
<organism evidence="7 8">
    <name type="scientific">Serendipita indica (strain DSM 11827)</name>
    <name type="common">Root endophyte fungus</name>
    <name type="synonym">Piriformospora indica</name>
    <dbReference type="NCBI Taxonomy" id="1109443"/>
    <lineage>
        <taxon>Eukaryota</taxon>
        <taxon>Fungi</taxon>
        <taxon>Dikarya</taxon>
        <taxon>Basidiomycota</taxon>
        <taxon>Agaricomycotina</taxon>
        <taxon>Agaricomycetes</taxon>
        <taxon>Sebacinales</taxon>
        <taxon>Serendipitaceae</taxon>
        <taxon>Serendipita</taxon>
    </lineage>
</organism>
<evidence type="ECO:0008006" key="9">
    <source>
        <dbReference type="Google" id="ProtNLM"/>
    </source>
</evidence>
<comment type="caution">
    <text evidence="7">The sequence shown here is derived from an EMBL/GenBank/DDBJ whole genome shotgun (WGS) entry which is preliminary data.</text>
</comment>
<evidence type="ECO:0000256" key="1">
    <source>
        <dbReference type="ARBA" id="ARBA00004173"/>
    </source>
</evidence>
<gene>
    <name evidence="7" type="ORF">PIIN_10095</name>
</gene>
<keyword evidence="4" id="KW-0256">Endoplasmic reticulum</keyword>
<keyword evidence="8" id="KW-1185">Reference proteome</keyword>
<dbReference type="GO" id="GO:0005783">
    <property type="term" value="C:endoplasmic reticulum"/>
    <property type="evidence" value="ECO:0007669"/>
    <property type="project" value="UniProtKB-SubCell"/>
</dbReference>
<proteinExistence type="predicted"/>
<dbReference type="Gene3D" id="3.40.50.1820">
    <property type="entry name" value="alpha/beta hydrolase"/>
    <property type="match status" value="1"/>
</dbReference>
<evidence type="ECO:0000313" key="7">
    <source>
        <dbReference type="EMBL" id="CCA76095.1"/>
    </source>
</evidence>
<dbReference type="PANTHER" id="PTHR48182">
    <property type="entry name" value="PROTEIN SERAC1"/>
    <property type="match status" value="1"/>
</dbReference>
<dbReference type="eggNOG" id="ENOG502SX9J">
    <property type="taxonomic scope" value="Eukaryota"/>
</dbReference>
<dbReference type="SUPFAM" id="SSF53474">
    <property type="entry name" value="alpha/beta-Hydrolases"/>
    <property type="match status" value="1"/>
</dbReference>
<dbReference type="HOGENOM" id="CLU_118193_2_0_1"/>
<dbReference type="PANTHER" id="PTHR48182:SF2">
    <property type="entry name" value="PROTEIN SERAC1"/>
    <property type="match status" value="1"/>
</dbReference>